<evidence type="ECO:0000259" key="21">
    <source>
        <dbReference type="PROSITE" id="PS50011"/>
    </source>
</evidence>
<keyword evidence="6 19" id="KW-0812">Transmembrane</keyword>
<dbReference type="EC" id="2.7.11.1" evidence="2"/>
<keyword evidence="8" id="KW-0430">Lectin</keyword>
<keyword evidence="9" id="KW-0547">Nucleotide-binding</keyword>
<evidence type="ECO:0000256" key="2">
    <source>
        <dbReference type="ARBA" id="ARBA00012513"/>
    </source>
</evidence>
<name>A0ABD3LVV6_EUCGL</name>
<protein>
    <recommendedName>
        <fullName evidence="2">non-specific serine/threonine protein kinase</fullName>
        <ecNumber evidence="2">2.7.11.1</ecNumber>
    </recommendedName>
</protein>
<keyword evidence="10" id="KW-0418">Kinase</keyword>
<evidence type="ECO:0000313" key="24">
    <source>
        <dbReference type="EMBL" id="KAL3754541.1"/>
    </source>
</evidence>
<keyword evidence="7 20" id="KW-0732">Signal</keyword>
<dbReference type="FunFam" id="3.30.200.20:FF:000330">
    <property type="entry name" value="G-type lectin S-receptor-like serine/threonine-protein kinase At4g03230"/>
    <property type="match status" value="1"/>
</dbReference>
<keyword evidence="3" id="KW-1003">Cell membrane</keyword>
<evidence type="ECO:0000256" key="14">
    <source>
        <dbReference type="ARBA" id="ARBA00023157"/>
    </source>
</evidence>
<dbReference type="InterPro" id="IPR003609">
    <property type="entry name" value="Pan_app"/>
</dbReference>
<dbReference type="GO" id="GO:0004674">
    <property type="term" value="F:protein serine/threonine kinase activity"/>
    <property type="evidence" value="ECO:0007669"/>
    <property type="project" value="UniProtKB-KW"/>
</dbReference>
<evidence type="ECO:0000259" key="23">
    <source>
        <dbReference type="PROSITE" id="PS50948"/>
    </source>
</evidence>
<dbReference type="InterPro" id="IPR036426">
    <property type="entry name" value="Bulb-type_lectin_dom_sf"/>
</dbReference>
<evidence type="ECO:0000259" key="22">
    <source>
        <dbReference type="PROSITE" id="PS50927"/>
    </source>
</evidence>
<feature type="domain" description="Protein kinase" evidence="21">
    <location>
        <begin position="689"/>
        <end position="967"/>
    </location>
</feature>
<keyword evidence="12 19" id="KW-1133">Transmembrane helix</keyword>
<dbReference type="InterPro" id="IPR000719">
    <property type="entry name" value="Prot_kinase_dom"/>
</dbReference>
<dbReference type="PROSITE" id="PS50011">
    <property type="entry name" value="PROTEIN_KINASE_DOM"/>
    <property type="match status" value="1"/>
</dbReference>
<keyword evidence="14" id="KW-1015">Disulfide bond</keyword>
<dbReference type="PROSITE" id="PS00108">
    <property type="entry name" value="PROTEIN_KINASE_ST"/>
    <property type="match status" value="1"/>
</dbReference>
<dbReference type="Gene3D" id="3.30.200.20">
    <property type="entry name" value="Phosphorylase Kinase, domain 1"/>
    <property type="match status" value="1"/>
</dbReference>
<comment type="caution">
    <text evidence="24">The sequence shown here is derived from an EMBL/GenBank/DDBJ whole genome shotgun (WGS) entry which is preliminary data.</text>
</comment>
<feature type="signal peptide" evidence="20">
    <location>
        <begin position="1"/>
        <end position="22"/>
    </location>
</feature>
<evidence type="ECO:0000256" key="4">
    <source>
        <dbReference type="ARBA" id="ARBA00022527"/>
    </source>
</evidence>
<dbReference type="Gene3D" id="1.10.510.10">
    <property type="entry name" value="Transferase(Phosphotransferase) domain 1"/>
    <property type="match status" value="1"/>
</dbReference>
<dbReference type="PROSITE" id="PS01186">
    <property type="entry name" value="EGF_2"/>
    <property type="match status" value="1"/>
</dbReference>
<evidence type="ECO:0000256" key="17">
    <source>
        <dbReference type="ARBA" id="ARBA00047899"/>
    </source>
</evidence>
<evidence type="ECO:0000256" key="7">
    <source>
        <dbReference type="ARBA" id="ARBA00022729"/>
    </source>
</evidence>
<feature type="chain" id="PRO_5044807052" description="non-specific serine/threonine protein kinase" evidence="20">
    <location>
        <begin position="23"/>
        <end position="1004"/>
    </location>
</feature>
<accession>A0ABD3LVV6</accession>
<evidence type="ECO:0000313" key="25">
    <source>
        <dbReference type="Proteomes" id="UP001634007"/>
    </source>
</evidence>
<evidence type="ECO:0000256" key="8">
    <source>
        <dbReference type="ARBA" id="ARBA00022734"/>
    </source>
</evidence>
<dbReference type="FunFam" id="1.10.510.10:FF:000060">
    <property type="entry name" value="G-type lectin S-receptor-like serine/threonine-protein kinase"/>
    <property type="match status" value="1"/>
</dbReference>
<dbReference type="EMBL" id="JBJKBG010000001">
    <property type="protein sequence ID" value="KAL3754541.1"/>
    <property type="molecule type" value="Genomic_DNA"/>
</dbReference>
<proteinExistence type="predicted"/>
<keyword evidence="11" id="KW-0067">ATP-binding</keyword>
<keyword evidence="5" id="KW-0808">Transferase</keyword>
<feature type="domain" description="Bulb-type lectin" evidence="22">
    <location>
        <begin position="30"/>
        <end position="152"/>
    </location>
</feature>
<dbReference type="PANTHER" id="PTHR27002">
    <property type="entry name" value="RECEPTOR-LIKE SERINE/THREONINE-PROTEIN KINASE SD1-8"/>
    <property type="match status" value="1"/>
</dbReference>
<evidence type="ECO:0000256" key="3">
    <source>
        <dbReference type="ARBA" id="ARBA00022475"/>
    </source>
</evidence>
<keyword evidence="4" id="KW-0723">Serine/threonine-protein kinase</keyword>
<dbReference type="Pfam" id="PF01453">
    <property type="entry name" value="B_lectin"/>
    <property type="match status" value="1"/>
</dbReference>
<dbReference type="GO" id="GO:0005886">
    <property type="term" value="C:plasma membrane"/>
    <property type="evidence" value="ECO:0007669"/>
    <property type="project" value="UniProtKB-SubCell"/>
</dbReference>
<dbReference type="SMART" id="SM00220">
    <property type="entry name" value="S_TKc"/>
    <property type="match status" value="1"/>
</dbReference>
<dbReference type="InterPro" id="IPR001480">
    <property type="entry name" value="Bulb-type_lectin_dom"/>
</dbReference>
<evidence type="ECO:0000256" key="6">
    <source>
        <dbReference type="ARBA" id="ARBA00022692"/>
    </source>
</evidence>
<evidence type="ECO:0000256" key="5">
    <source>
        <dbReference type="ARBA" id="ARBA00022679"/>
    </source>
</evidence>
<sequence length="1004" mass="112726">MRCSNNFRRLLLFMIVLPFCSSSNDTLRGTGRKITYPGGPGPNTLVSAGKRFELGFFSPNRISNSRRYVGIWYHGSDPLIIVWVANRNAPVVGRTASFGLLNGDLQLWNDGQPIWSTNATSSSSSTRFAKLLDTGNLVLMEDDGSKSILWQSFDQPTNTFLLWMRMTNDFKLTSWASQDDPKEGNFTFRRDQEGDTSKYEVIHNLSPYWKSGVFGKFIRADEMFEVISFLLSNFTTTTGQRLPPKTIIDEYSSARLVMNHDGQIQYFKRGDGSKPVWSQPAGRCGLFNACSKFQSCNDKNGNGTMCRCLPGFELRPGGCLRKSPICGKNNTFLSLKMMKIGNPDNRIKVDGEEQCKQKCLNDCNCQAYSSEEDQRLGRDSGNSTCYTWSEDLDHMQELARDGRSLYVRVLLSDIEPSSRSCGTCGTNLVPYPLSTGQSCGDPLYSAFHCNSINAQLYFEWHKSGYRVTNIDPENRTFTIQVDDSFDCMSSGLMEINQQPNQSLPFSVSSRCMGGQIDFSTRDSSRSVRMSEVKIEWITPKEPLCSSSKDCSWPNATCKDASDGMTRCLCDSGFSWNSFSVNCSLVVNNNIEGGGSSQKRQKVKPVYIIAPAVAAIFILVFSGLFYMRRQLCSTQGSRESTQENLDFRLYDSEKRIKMWMDSSQFDEEDKKGIEVPFFDLEIILQATNNFSDQNKLGRGGFGPVYKATFPGGQEIAVKRLSSGSGQGLEEFKNEVVLIAKLQHRNLVRLVGYCVEGDEKMLLYEYMPNKSLDSFIFDRTRCSLLTWEIRFEIILGIARGMLYLHQDSRLRIIHRDLKTSNILLNEEMTPKISDFGLARIFEAKQTEASTQRVIGTYGYMSPEYALDGFFSFKSDVFSFGVVVLEIVSGKRNTGFYQSEGTMSLLTHAWKLWNDDKALDLMDQVLHETYNRGQVLKCINVALLCVQEDPSDRPTMSTAVFMLGSESATLPVPKKPAFAVGIGVSTTASSSKPELSMVLSTTQQQGR</sequence>
<keyword evidence="13 19" id="KW-0472">Membrane</keyword>
<organism evidence="24 25">
    <name type="scientific">Eucalyptus globulus</name>
    <name type="common">Tasmanian blue gum</name>
    <dbReference type="NCBI Taxonomy" id="34317"/>
    <lineage>
        <taxon>Eukaryota</taxon>
        <taxon>Viridiplantae</taxon>
        <taxon>Streptophyta</taxon>
        <taxon>Embryophyta</taxon>
        <taxon>Tracheophyta</taxon>
        <taxon>Spermatophyta</taxon>
        <taxon>Magnoliopsida</taxon>
        <taxon>eudicotyledons</taxon>
        <taxon>Gunneridae</taxon>
        <taxon>Pentapetalae</taxon>
        <taxon>rosids</taxon>
        <taxon>malvids</taxon>
        <taxon>Myrtales</taxon>
        <taxon>Myrtaceae</taxon>
        <taxon>Myrtoideae</taxon>
        <taxon>Eucalypteae</taxon>
        <taxon>Eucalyptus</taxon>
    </lineage>
</organism>
<evidence type="ECO:0000256" key="11">
    <source>
        <dbReference type="ARBA" id="ARBA00022840"/>
    </source>
</evidence>
<evidence type="ECO:0000256" key="18">
    <source>
        <dbReference type="ARBA" id="ARBA00048679"/>
    </source>
</evidence>
<dbReference type="SUPFAM" id="SSF51110">
    <property type="entry name" value="alpha-D-mannose-specific plant lectins"/>
    <property type="match status" value="1"/>
</dbReference>
<evidence type="ECO:0000256" key="20">
    <source>
        <dbReference type="SAM" id="SignalP"/>
    </source>
</evidence>
<dbReference type="Pfam" id="PF07714">
    <property type="entry name" value="PK_Tyr_Ser-Thr"/>
    <property type="match status" value="1"/>
</dbReference>
<dbReference type="PROSITE" id="PS50927">
    <property type="entry name" value="BULB_LECTIN"/>
    <property type="match status" value="1"/>
</dbReference>
<evidence type="ECO:0000256" key="10">
    <source>
        <dbReference type="ARBA" id="ARBA00022777"/>
    </source>
</evidence>
<dbReference type="InterPro" id="IPR011009">
    <property type="entry name" value="Kinase-like_dom_sf"/>
</dbReference>
<dbReference type="Proteomes" id="UP001634007">
    <property type="component" value="Unassembled WGS sequence"/>
</dbReference>
<dbReference type="PANTHER" id="PTHR27002:SF1111">
    <property type="entry name" value="NON-SPECIFIC SERINE_THREONINE PROTEIN KINASE"/>
    <property type="match status" value="1"/>
</dbReference>
<dbReference type="PROSITE" id="PS50948">
    <property type="entry name" value="PAN"/>
    <property type="match status" value="1"/>
</dbReference>
<evidence type="ECO:0000256" key="19">
    <source>
        <dbReference type="SAM" id="Phobius"/>
    </source>
</evidence>
<comment type="subcellular location">
    <subcellularLocation>
        <location evidence="1">Cell membrane</location>
        <topology evidence="1">Single-pass type I membrane protein</topology>
    </subcellularLocation>
</comment>
<dbReference type="InterPro" id="IPR000742">
    <property type="entry name" value="EGF"/>
</dbReference>
<evidence type="ECO:0000256" key="12">
    <source>
        <dbReference type="ARBA" id="ARBA00022989"/>
    </source>
</evidence>
<dbReference type="SUPFAM" id="SSF56112">
    <property type="entry name" value="Protein kinase-like (PK-like)"/>
    <property type="match status" value="1"/>
</dbReference>
<evidence type="ECO:0000256" key="15">
    <source>
        <dbReference type="ARBA" id="ARBA00023170"/>
    </source>
</evidence>
<dbReference type="Pfam" id="PF08276">
    <property type="entry name" value="PAN_2"/>
    <property type="match status" value="1"/>
</dbReference>
<dbReference type="CDD" id="cd01098">
    <property type="entry name" value="PAN_AP_plant"/>
    <property type="match status" value="1"/>
</dbReference>
<evidence type="ECO:0000256" key="9">
    <source>
        <dbReference type="ARBA" id="ARBA00022741"/>
    </source>
</evidence>
<dbReference type="InterPro" id="IPR000858">
    <property type="entry name" value="S_locus_glycoprot_dom"/>
</dbReference>
<dbReference type="AlphaFoldDB" id="A0ABD3LVV6"/>
<dbReference type="GO" id="GO:0030246">
    <property type="term" value="F:carbohydrate binding"/>
    <property type="evidence" value="ECO:0007669"/>
    <property type="project" value="UniProtKB-KW"/>
</dbReference>
<dbReference type="GO" id="GO:0005524">
    <property type="term" value="F:ATP binding"/>
    <property type="evidence" value="ECO:0007669"/>
    <property type="project" value="UniProtKB-KW"/>
</dbReference>
<keyword evidence="16" id="KW-0325">Glycoprotein</keyword>
<reference evidence="24 25" key="1">
    <citation type="submission" date="2024-11" db="EMBL/GenBank/DDBJ databases">
        <title>Chromosome-level genome assembly of Eucalyptus globulus Labill. provides insights into its genome evolution.</title>
        <authorList>
            <person name="Li X."/>
        </authorList>
    </citation>
    <scope>NUCLEOTIDE SEQUENCE [LARGE SCALE GENOMIC DNA]</scope>
    <source>
        <strain evidence="24">CL2024</strain>
        <tissue evidence="24">Fresh tender leaves</tissue>
    </source>
</reference>
<feature type="domain" description="Apple" evidence="23">
    <location>
        <begin position="326"/>
        <end position="411"/>
    </location>
</feature>
<keyword evidence="25" id="KW-1185">Reference proteome</keyword>
<gene>
    <name evidence="24" type="ORF">ACJRO7_001737</name>
</gene>
<evidence type="ECO:0000256" key="13">
    <source>
        <dbReference type="ARBA" id="ARBA00023136"/>
    </source>
</evidence>
<keyword evidence="15" id="KW-0675">Receptor</keyword>
<evidence type="ECO:0000256" key="1">
    <source>
        <dbReference type="ARBA" id="ARBA00004251"/>
    </source>
</evidence>
<comment type="catalytic activity">
    <reaction evidence="17">
        <text>L-threonyl-[protein] + ATP = O-phospho-L-threonyl-[protein] + ADP + H(+)</text>
        <dbReference type="Rhea" id="RHEA:46608"/>
        <dbReference type="Rhea" id="RHEA-COMP:11060"/>
        <dbReference type="Rhea" id="RHEA-COMP:11605"/>
        <dbReference type="ChEBI" id="CHEBI:15378"/>
        <dbReference type="ChEBI" id="CHEBI:30013"/>
        <dbReference type="ChEBI" id="CHEBI:30616"/>
        <dbReference type="ChEBI" id="CHEBI:61977"/>
        <dbReference type="ChEBI" id="CHEBI:456216"/>
        <dbReference type="EC" id="2.7.11.1"/>
    </reaction>
</comment>
<dbReference type="SMART" id="SM00473">
    <property type="entry name" value="PAN_AP"/>
    <property type="match status" value="1"/>
</dbReference>
<evidence type="ECO:0000256" key="16">
    <source>
        <dbReference type="ARBA" id="ARBA00023180"/>
    </source>
</evidence>
<feature type="transmembrane region" description="Helical" evidence="19">
    <location>
        <begin position="605"/>
        <end position="626"/>
    </location>
</feature>
<dbReference type="CDD" id="cd00028">
    <property type="entry name" value="B_lectin"/>
    <property type="match status" value="1"/>
</dbReference>
<comment type="catalytic activity">
    <reaction evidence="18">
        <text>L-seryl-[protein] + ATP = O-phospho-L-seryl-[protein] + ADP + H(+)</text>
        <dbReference type="Rhea" id="RHEA:17989"/>
        <dbReference type="Rhea" id="RHEA-COMP:9863"/>
        <dbReference type="Rhea" id="RHEA-COMP:11604"/>
        <dbReference type="ChEBI" id="CHEBI:15378"/>
        <dbReference type="ChEBI" id="CHEBI:29999"/>
        <dbReference type="ChEBI" id="CHEBI:30616"/>
        <dbReference type="ChEBI" id="CHEBI:83421"/>
        <dbReference type="ChEBI" id="CHEBI:456216"/>
        <dbReference type="EC" id="2.7.11.1"/>
    </reaction>
</comment>
<dbReference type="InterPro" id="IPR008271">
    <property type="entry name" value="Ser/Thr_kinase_AS"/>
</dbReference>
<dbReference type="InterPro" id="IPR001245">
    <property type="entry name" value="Ser-Thr/Tyr_kinase_cat_dom"/>
</dbReference>
<dbReference type="SMART" id="SM00108">
    <property type="entry name" value="B_lectin"/>
    <property type="match status" value="1"/>
</dbReference>
<dbReference type="CDD" id="cd14066">
    <property type="entry name" value="STKc_IRAK"/>
    <property type="match status" value="1"/>
</dbReference>
<dbReference type="Gene3D" id="2.90.10.10">
    <property type="entry name" value="Bulb-type lectin domain"/>
    <property type="match status" value="1"/>
</dbReference>
<dbReference type="Pfam" id="PF00954">
    <property type="entry name" value="S_locus_glycop"/>
    <property type="match status" value="1"/>
</dbReference>